<dbReference type="Pfam" id="PF01380">
    <property type="entry name" value="SIS"/>
    <property type="match status" value="2"/>
</dbReference>
<reference evidence="10" key="1">
    <citation type="submission" date="2019-08" db="EMBL/GenBank/DDBJ databases">
        <authorList>
            <person name="Kucharzyk K."/>
            <person name="Murdoch R.W."/>
            <person name="Higgins S."/>
            <person name="Loffler F."/>
        </authorList>
    </citation>
    <scope>NUCLEOTIDE SEQUENCE</scope>
</reference>
<dbReference type="GO" id="GO:0004360">
    <property type="term" value="F:glutamine-fructose-6-phosphate transaminase (isomerizing) activity"/>
    <property type="evidence" value="ECO:0007669"/>
    <property type="project" value="UniProtKB-EC"/>
</dbReference>
<dbReference type="SUPFAM" id="SSF56235">
    <property type="entry name" value="N-terminal nucleophile aminohydrolases (Ntn hydrolases)"/>
    <property type="match status" value="1"/>
</dbReference>
<organism evidence="10">
    <name type="scientific">bioreactor metagenome</name>
    <dbReference type="NCBI Taxonomy" id="1076179"/>
    <lineage>
        <taxon>unclassified sequences</taxon>
        <taxon>metagenomes</taxon>
        <taxon>ecological metagenomes</taxon>
    </lineage>
</organism>
<dbReference type="InterPro" id="IPR035466">
    <property type="entry name" value="GlmS/AgaS_SIS"/>
</dbReference>
<protein>
    <recommendedName>
        <fullName evidence="3">Glutamine--fructose-6-phosphate aminotransferase [isomerizing]</fullName>
        <ecNumber evidence="2">2.6.1.16</ecNumber>
    </recommendedName>
</protein>
<evidence type="ECO:0000256" key="3">
    <source>
        <dbReference type="ARBA" id="ARBA00016090"/>
    </source>
</evidence>
<dbReference type="InterPro" id="IPR005855">
    <property type="entry name" value="GFAT"/>
</dbReference>
<keyword evidence="4 10" id="KW-0032">Aminotransferase</keyword>
<evidence type="ECO:0000256" key="4">
    <source>
        <dbReference type="ARBA" id="ARBA00022576"/>
    </source>
</evidence>
<dbReference type="InterPro" id="IPR047084">
    <property type="entry name" value="GFAT_N"/>
</dbReference>
<dbReference type="SUPFAM" id="SSF53697">
    <property type="entry name" value="SIS domain"/>
    <property type="match status" value="1"/>
</dbReference>
<dbReference type="PANTHER" id="PTHR10937">
    <property type="entry name" value="GLUCOSAMINE--FRUCTOSE-6-PHOSPHATE AMINOTRANSFERASE, ISOMERIZING"/>
    <property type="match status" value="1"/>
</dbReference>
<dbReference type="InterPro" id="IPR029055">
    <property type="entry name" value="Ntn_hydrolases_N"/>
</dbReference>
<dbReference type="InterPro" id="IPR046348">
    <property type="entry name" value="SIS_dom_sf"/>
</dbReference>
<dbReference type="CDD" id="cd00714">
    <property type="entry name" value="GFAT"/>
    <property type="match status" value="1"/>
</dbReference>
<dbReference type="NCBIfam" id="NF001484">
    <property type="entry name" value="PRK00331.1"/>
    <property type="match status" value="1"/>
</dbReference>
<feature type="domain" description="Glutamine amidotransferase type-2" evidence="8">
    <location>
        <begin position="2"/>
        <end position="213"/>
    </location>
</feature>
<accession>A0A644UFC5</accession>
<proteinExistence type="predicted"/>
<evidence type="ECO:0000259" key="8">
    <source>
        <dbReference type="PROSITE" id="PS51278"/>
    </source>
</evidence>
<sequence length="580" mass="62657">MCGIVGYIGYRQAAPVCTSGLLSLEYRGYDSFGIATLSPALSICKHLGKISDAKTSANHLEGQIGIGHTRWATHGVPSEINAHPHVDQNRKIAVVHNGIIENYAELKRGLEDRGVVFSSQTDTEVIPHLIAEKYTGDLLAAVTDILPMLKGSYALLILAEGNETLVAARKGSPLVLGLGDKEYILGSDSLPLLEYTKKAVYFEDGDAAEIRKDGYSVYNAGVPVSRPATELEWSPDVARKGGFQHYMLKEIFEQPDAFANTVSVVKRCKEFVDLIRNAQSVTVVACGTSANASMVFSYLMERVCHIPTRVVLGSEFKYFPTPGTDLVIGVSQSGETADTIAALKLAKNLGAQTLAITNVLGSSITRVASSVLYTRAGPEISVAATKSFISQVAAFMQITNLLSNHQIEFELAEIRRYLPEVLSLDLSKAVELCKTADTLLYVGRGMFYPVAMEGALKMKEISYIHAEGYAAGELKHGPFALLSPETPVVGMCFPDAVYPVMMSNLKEIKARSAPLIALGRKDDKDLEEMADVCISLPAVSEYGAVVLSSVILQQLAYHTAVALGRDVDMPRNLAKSVTVE</sequence>
<keyword evidence="7" id="KW-0315">Glutamine amidotransferase</keyword>
<dbReference type="GO" id="GO:0006047">
    <property type="term" value="P:UDP-N-acetylglucosamine metabolic process"/>
    <property type="evidence" value="ECO:0007669"/>
    <property type="project" value="TreeGrafter"/>
</dbReference>
<comment type="catalytic activity">
    <reaction evidence="1">
        <text>D-fructose 6-phosphate + L-glutamine = D-glucosamine 6-phosphate + L-glutamate</text>
        <dbReference type="Rhea" id="RHEA:13237"/>
        <dbReference type="ChEBI" id="CHEBI:29985"/>
        <dbReference type="ChEBI" id="CHEBI:58359"/>
        <dbReference type="ChEBI" id="CHEBI:58725"/>
        <dbReference type="ChEBI" id="CHEBI:61527"/>
        <dbReference type="EC" id="2.6.1.16"/>
    </reaction>
</comment>
<dbReference type="InterPro" id="IPR001347">
    <property type="entry name" value="SIS_dom"/>
</dbReference>
<dbReference type="InterPro" id="IPR017932">
    <property type="entry name" value="GATase_2_dom"/>
</dbReference>
<keyword evidence="6" id="KW-0677">Repeat</keyword>
<dbReference type="Gene3D" id="3.60.20.10">
    <property type="entry name" value="Glutamine Phosphoribosylpyrophosphate, subunit 1, domain 1"/>
    <property type="match status" value="1"/>
</dbReference>
<evidence type="ECO:0000256" key="2">
    <source>
        <dbReference type="ARBA" id="ARBA00012916"/>
    </source>
</evidence>
<dbReference type="EMBL" id="VSSQ01000109">
    <property type="protein sequence ID" value="MPL77716.1"/>
    <property type="molecule type" value="Genomic_DNA"/>
</dbReference>
<evidence type="ECO:0000256" key="6">
    <source>
        <dbReference type="ARBA" id="ARBA00022737"/>
    </source>
</evidence>
<dbReference type="PANTHER" id="PTHR10937:SF0">
    <property type="entry name" value="GLUTAMINE--FRUCTOSE-6-PHOSPHATE TRANSAMINASE (ISOMERIZING)"/>
    <property type="match status" value="1"/>
</dbReference>
<dbReference type="GO" id="GO:0006002">
    <property type="term" value="P:fructose 6-phosphate metabolic process"/>
    <property type="evidence" value="ECO:0007669"/>
    <property type="project" value="TreeGrafter"/>
</dbReference>
<evidence type="ECO:0000256" key="5">
    <source>
        <dbReference type="ARBA" id="ARBA00022679"/>
    </source>
</evidence>
<dbReference type="FunFam" id="3.60.20.10:FF:000006">
    <property type="entry name" value="Glutamine--fructose-6-phosphate aminotransferase [isomerizing]"/>
    <property type="match status" value="1"/>
</dbReference>
<dbReference type="AlphaFoldDB" id="A0A644UFC5"/>
<name>A0A644UFC5_9ZZZZ</name>
<dbReference type="EC" id="2.6.1.16" evidence="2"/>
<dbReference type="CDD" id="cd05008">
    <property type="entry name" value="SIS_GlmS_GlmD_1"/>
    <property type="match status" value="1"/>
</dbReference>
<dbReference type="PROSITE" id="PS51278">
    <property type="entry name" value="GATASE_TYPE_2"/>
    <property type="match status" value="1"/>
</dbReference>
<dbReference type="NCBIfam" id="TIGR01135">
    <property type="entry name" value="glmS"/>
    <property type="match status" value="1"/>
</dbReference>
<evidence type="ECO:0000313" key="10">
    <source>
        <dbReference type="EMBL" id="MPL77716.1"/>
    </source>
</evidence>
<comment type="caution">
    <text evidence="10">The sequence shown here is derived from an EMBL/GenBank/DDBJ whole genome shotgun (WGS) entry which is preliminary data.</text>
</comment>
<dbReference type="GO" id="GO:0006487">
    <property type="term" value="P:protein N-linked glycosylation"/>
    <property type="evidence" value="ECO:0007669"/>
    <property type="project" value="TreeGrafter"/>
</dbReference>
<feature type="domain" description="SIS" evidence="9">
    <location>
        <begin position="429"/>
        <end position="570"/>
    </location>
</feature>
<gene>
    <name evidence="10" type="primary">glmS_11</name>
    <name evidence="10" type="ORF">SDC9_23573</name>
</gene>
<dbReference type="GO" id="GO:0097367">
    <property type="term" value="F:carbohydrate derivative binding"/>
    <property type="evidence" value="ECO:0007669"/>
    <property type="project" value="InterPro"/>
</dbReference>
<dbReference type="PROSITE" id="PS51464">
    <property type="entry name" value="SIS"/>
    <property type="match status" value="2"/>
</dbReference>
<feature type="domain" description="SIS" evidence="9">
    <location>
        <begin position="271"/>
        <end position="417"/>
    </location>
</feature>
<dbReference type="Gene3D" id="3.40.50.10490">
    <property type="entry name" value="Glucose-6-phosphate isomerase like protein, domain 1"/>
    <property type="match status" value="2"/>
</dbReference>
<dbReference type="CDD" id="cd05009">
    <property type="entry name" value="SIS_GlmS_GlmD_2"/>
    <property type="match status" value="1"/>
</dbReference>
<evidence type="ECO:0000256" key="7">
    <source>
        <dbReference type="ARBA" id="ARBA00022962"/>
    </source>
</evidence>
<evidence type="ECO:0000259" key="9">
    <source>
        <dbReference type="PROSITE" id="PS51464"/>
    </source>
</evidence>
<dbReference type="Pfam" id="PF13522">
    <property type="entry name" value="GATase_6"/>
    <property type="match status" value="1"/>
</dbReference>
<dbReference type="InterPro" id="IPR035490">
    <property type="entry name" value="GlmS/FrlB_SIS"/>
</dbReference>
<keyword evidence="5 10" id="KW-0808">Transferase</keyword>
<evidence type="ECO:0000256" key="1">
    <source>
        <dbReference type="ARBA" id="ARBA00001031"/>
    </source>
</evidence>